<reference evidence="6 7" key="1">
    <citation type="submission" date="2016-10" db="EMBL/GenBank/DDBJ databases">
        <title>Draft genome sequence of Coniochaeta ligniaria NRRL30616, a lignocellulolytic fungus for bioabatement of inhibitors in plant biomass hydrolysates.</title>
        <authorList>
            <consortium name="DOE Joint Genome Institute"/>
            <person name="Jimenez D.J."/>
            <person name="Hector R.E."/>
            <person name="Riley R."/>
            <person name="Sun H."/>
            <person name="Grigoriev I.V."/>
            <person name="Van Elsas J.D."/>
            <person name="Nichols N.N."/>
        </authorList>
    </citation>
    <scope>NUCLEOTIDE SEQUENCE [LARGE SCALE GENOMIC DNA]</scope>
    <source>
        <strain evidence="6 7">NRRL 30616</strain>
    </source>
</reference>
<name>A0A1J7JW13_9PEZI</name>
<comment type="similarity">
    <text evidence="1">Belongs to the GMC oxidoreductase family.</text>
</comment>
<dbReference type="InterPro" id="IPR007867">
    <property type="entry name" value="GMC_OxRtase_C"/>
</dbReference>
<dbReference type="SUPFAM" id="SSF51905">
    <property type="entry name" value="FAD/NAD(P)-binding domain"/>
    <property type="match status" value="1"/>
</dbReference>
<evidence type="ECO:0000256" key="1">
    <source>
        <dbReference type="ARBA" id="ARBA00010790"/>
    </source>
</evidence>
<dbReference type="GO" id="GO:0044550">
    <property type="term" value="P:secondary metabolite biosynthetic process"/>
    <property type="evidence" value="ECO:0007669"/>
    <property type="project" value="TreeGrafter"/>
</dbReference>
<dbReference type="Gene3D" id="3.50.50.60">
    <property type="entry name" value="FAD/NAD(P)-binding domain"/>
    <property type="match status" value="1"/>
</dbReference>
<dbReference type="PROSITE" id="PS00624">
    <property type="entry name" value="GMC_OXRED_2"/>
    <property type="match status" value="1"/>
</dbReference>
<proteinExistence type="inferred from homology"/>
<feature type="binding site" evidence="3">
    <location>
        <position position="264"/>
    </location>
    <ligand>
        <name>FAD</name>
        <dbReference type="ChEBI" id="CHEBI:57692"/>
    </ligand>
</feature>
<evidence type="ECO:0000256" key="4">
    <source>
        <dbReference type="SAM" id="SignalP"/>
    </source>
</evidence>
<evidence type="ECO:0000256" key="2">
    <source>
        <dbReference type="PIRSR" id="PIRSR000137-1"/>
    </source>
</evidence>
<feature type="active site" description="Proton acceptor" evidence="2">
    <location>
        <position position="595"/>
    </location>
</feature>
<dbReference type="OrthoDB" id="269227at2759"/>
<keyword evidence="7" id="KW-1185">Reference proteome</keyword>
<dbReference type="InterPro" id="IPR000172">
    <property type="entry name" value="GMC_OxRdtase_N"/>
</dbReference>
<dbReference type="PANTHER" id="PTHR11552:SF115">
    <property type="entry name" value="DEHYDROGENASE XPTC-RELATED"/>
    <property type="match status" value="1"/>
</dbReference>
<evidence type="ECO:0000256" key="3">
    <source>
        <dbReference type="PIRSR" id="PIRSR000137-2"/>
    </source>
</evidence>
<accession>A0A1J7JW13</accession>
<dbReference type="Gene3D" id="3.30.560.10">
    <property type="entry name" value="Glucose Oxidase, domain 3"/>
    <property type="match status" value="1"/>
</dbReference>
<comment type="cofactor">
    <cofactor evidence="3">
        <name>FAD</name>
        <dbReference type="ChEBI" id="CHEBI:57692"/>
    </cofactor>
</comment>
<dbReference type="EMBL" id="KV875093">
    <property type="protein sequence ID" value="OIW34248.1"/>
    <property type="molecule type" value="Genomic_DNA"/>
</dbReference>
<keyword evidence="3" id="KW-0274">FAD</keyword>
<dbReference type="STRING" id="1408157.A0A1J7JW13"/>
<dbReference type="GO" id="GO:0016614">
    <property type="term" value="F:oxidoreductase activity, acting on CH-OH group of donors"/>
    <property type="evidence" value="ECO:0007669"/>
    <property type="project" value="InterPro"/>
</dbReference>
<dbReference type="Proteomes" id="UP000182658">
    <property type="component" value="Unassembled WGS sequence"/>
</dbReference>
<feature type="domain" description="Glucose-methanol-choline oxidoreductase N-terminal" evidence="5">
    <location>
        <begin position="300"/>
        <end position="314"/>
    </location>
</feature>
<dbReference type="InterPro" id="IPR012132">
    <property type="entry name" value="GMC_OxRdtase"/>
</dbReference>
<dbReference type="Pfam" id="PF00732">
    <property type="entry name" value="GMC_oxred_N"/>
    <property type="match status" value="1"/>
</dbReference>
<feature type="chain" id="PRO_5013040746" evidence="4">
    <location>
        <begin position="31"/>
        <end position="615"/>
    </location>
</feature>
<dbReference type="Pfam" id="PF05199">
    <property type="entry name" value="GMC_oxred_C"/>
    <property type="match status" value="1"/>
</dbReference>
<dbReference type="InterPro" id="IPR036188">
    <property type="entry name" value="FAD/NAD-bd_sf"/>
</dbReference>
<dbReference type="GO" id="GO:0050660">
    <property type="term" value="F:flavin adenine dinucleotide binding"/>
    <property type="evidence" value="ECO:0007669"/>
    <property type="project" value="InterPro"/>
</dbReference>
<protein>
    <submittedName>
        <fullName evidence="6">GMC oxidoreductase</fullName>
    </submittedName>
</protein>
<gene>
    <name evidence="6" type="ORF">CONLIGDRAFT_687945</name>
</gene>
<dbReference type="SUPFAM" id="SSF54373">
    <property type="entry name" value="FAD-linked reductases, C-terminal domain"/>
    <property type="match status" value="1"/>
</dbReference>
<dbReference type="InParanoid" id="A0A1J7JW13"/>
<dbReference type="PIRSF" id="PIRSF000137">
    <property type="entry name" value="Alcohol_oxidase"/>
    <property type="match status" value="1"/>
</dbReference>
<feature type="active site" description="Proton donor" evidence="2">
    <location>
        <position position="552"/>
    </location>
</feature>
<feature type="signal peptide" evidence="4">
    <location>
        <begin position="1"/>
        <end position="30"/>
    </location>
</feature>
<evidence type="ECO:0000313" key="7">
    <source>
        <dbReference type="Proteomes" id="UP000182658"/>
    </source>
</evidence>
<evidence type="ECO:0000313" key="6">
    <source>
        <dbReference type="EMBL" id="OIW34248.1"/>
    </source>
</evidence>
<keyword evidence="4" id="KW-0732">Signal</keyword>
<organism evidence="6 7">
    <name type="scientific">Coniochaeta ligniaria NRRL 30616</name>
    <dbReference type="NCBI Taxonomy" id="1408157"/>
    <lineage>
        <taxon>Eukaryota</taxon>
        <taxon>Fungi</taxon>
        <taxon>Dikarya</taxon>
        <taxon>Ascomycota</taxon>
        <taxon>Pezizomycotina</taxon>
        <taxon>Sordariomycetes</taxon>
        <taxon>Sordariomycetidae</taxon>
        <taxon>Coniochaetales</taxon>
        <taxon>Coniochaetaceae</taxon>
        <taxon>Coniochaeta</taxon>
    </lineage>
</organism>
<feature type="binding site" evidence="3">
    <location>
        <position position="124"/>
    </location>
    <ligand>
        <name>FAD</name>
        <dbReference type="ChEBI" id="CHEBI:57692"/>
    </ligand>
</feature>
<evidence type="ECO:0000259" key="5">
    <source>
        <dbReference type="PROSITE" id="PS00624"/>
    </source>
</evidence>
<dbReference type="PANTHER" id="PTHR11552">
    <property type="entry name" value="GLUCOSE-METHANOL-CHOLINE GMC OXIDOREDUCTASE"/>
    <property type="match status" value="1"/>
</dbReference>
<dbReference type="AlphaFoldDB" id="A0A1J7JW13"/>
<sequence length="615" mass="65824">MSATSSKSRGFRFFLELPVLVVFLMHICRGIATAVPRNCCATSADYIVVGGGTAGAAVATRLSLGLPRACILLIEAGPSAPDELRINVPGMKGSTLGTVYDWNFTTVPQINVNNRVLGAARGRVLGGSSALNLMTCDRASKAEYDAWEALGNPGWNWSNMLAYMKKSENFTGANTATYGSAGVGFTGPVKAVVNRYIPDQQNFWIPTLQALGVPKNLESLGGDPLGVMWQPSSVDPTHYNRSYSANAYLPGAGPNLVLLTNTVVAKVNLQTSGSKQVATGVTLSTGEIIAATKEVILSAGSIQSPGLLERSGIGQSSVLSALGIAQKVNLPGVAENLQDHLRIQSSYRLKPNYTSFDILRYNATYAAEQLQLWKSNQLSRYDYTGSAYTFVNWLSLNALPQMLPLAVRAAATSLSTTVRKQLTLISNPAVPQVEVIFSDGYTGSKGYPPTTSPLYGRGFFTLISAIQHPFSRGSVHITSTDPSAKPALDPNYLSHEYDIQAAINAIKFARKIATSPPLSSAWVAEYEPGLDVVQTDTQWREFVLNTTVSIYHPLGTCAMLPEADLGVVDPSLKVYGTSNLRVVDASIIPLLISAHIQTAVYGIAEFAAVKIIADY</sequence>
<keyword evidence="3" id="KW-0285">Flavoprotein</keyword>